<evidence type="ECO:0000313" key="3">
    <source>
        <dbReference type="Proteomes" id="UP000799757"/>
    </source>
</evidence>
<dbReference type="SUPFAM" id="SSF56112">
    <property type="entry name" value="Protein kinase-like (PK-like)"/>
    <property type="match status" value="1"/>
</dbReference>
<dbReference type="Pfam" id="PF24476">
    <property type="entry name" value="DUF7580"/>
    <property type="match status" value="1"/>
</dbReference>
<dbReference type="GO" id="GO:0006508">
    <property type="term" value="P:proteolysis"/>
    <property type="evidence" value="ECO:0007669"/>
    <property type="project" value="InterPro"/>
</dbReference>
<dbReference type="EMBL" id="MU001986">
    <property type="protein sequence ID" value="KAF2792091.1"/>
    <property type="molecule type" value="Genomic_DNA"/>
</dbReference>
<dbReference type="InterPro" id="IPR011600">
    <property type="entry name" value="Pept_C14_caspase"/>
</dbReference>
<dbReference type="InterPro" id="IPR000719">
    <property type="entry name" value="Prot_kinase_dom"/>
</dbReference>
<organism evidence="2 3">
    <name type="scientific">Melanomma pulvis-pyrius CBS 109.77</name>
    <dbReference type="NCBI Taxonomy" id="1314802"/>
    <lineage>
        <taxon>Eukaryota</taxon>
        <taxon>Fungi</taxon>
        <taxon>Dikarya</taxon>
        <taxon>Ascomycota</taxon>
        <taxon>Pezizomycotina</taxon>
        <taxon>Dothideomycetes</taxon>
        <taxon>Pleosporomycetidae</taxon>
        <taxon>Pleosporales</taxon>
        <taxon>Melanommataceae</taxon>
        <taxon>Melanomma</taxon>
    </lineage>
</organism>
<reference evidence="2" key="1">
    <citation type="journal article" date="2020" name="Stud. Mycol.">
        <title>101 Dothideomycetes genomes: a test case for predicting lifestyles and emergence of pathogens.</title>
        <authorList>
            <person name="Haridas S."/>
            <person name="Albert R."/>
            <person name="Binder M."/>
            <person name="Bloem J."/>
            <person name="Labutti K."/>
            <person name="Salamov A."/>
            <person name="Andreopoulos B."/>
            <person name="Baker S."/>
            <person name="Barry K."/>
            <person name="Bills G."/>
            <person name="Bluhm B."/>
            <person name="Cannon C."/>
            <person name="Castanera R."/>
            <person name="Culley D."/>
            <person name="Daum C."/>
            <person name="Ezra D."/>
            <person name="Gonzalez J."/>
            <person name="Henrissat B."/>
            <person name="Kuo A."/>
            <person name="Liang C."/>
            <person name="Lipzen A."/>
            <person name="Lutzoni F."/>
            <person name="Magnuson J."/>
            <person name="Mondo S."/>
            <person name="Nolan M."/>
            <person name="Ohm R."/>
            <person name="Pangilinan J."/>
            <person name="Park H.-J."/>
            <person name="Ramirez L."/>
            <person name="Alfaro M."/>
            <person name="Sun H."/>
            <person name="Tritt A."/>
            <person name="Yoshinaga Y."/>
            <person name="Zwiers L.-H."/>
            <person name="Turgeon B."/>
            <person name="Goodwin S."/>
            <person name="Spatafora J."/>
            <person name="Crous P."/>
            <person name="Grigoriev I."/>
        </authorList>
    </citation>
    <scope>NUCLEOTIDE SEQUENCE</scope>
    <source>
        <strain evidence="2">CBS 109.77</strain>
    </source>
</reference>
<gene>
    <name evidence="2" type="ORF">K505DRAFT_338992</name>
</gene>
<dbReference type="OrthoDB" id="1911848at2759"/>
<dbReference type="GO" id="GO:0004197">
    <property type="term" value="F:cysteine-type endopeptidase activity"/>
    <property type="evidence" value="ECO:0007669"/>
    <property type="project" value="InterPro"/>
</dbReference>
<dbReference type="PROSITE" id="PS50011">
    <property type="entry name" value="PROTEIN_KINASE_DOM"/>
    <property type="match status" value="1"/>
</dbReference>
<accession>A0A6A6X762</accession>
<dbReference type="InterPro" id="IPR056002">
    <property type="entry name" value="DUF7580"/>
</dbReference>
<evidence type="ECO:0000313" key="2">
    <source>
        <dbReference type="EMBL" id="KAF2792091.1"/>
    </source>
</evidence>
<dbReference type="PANTHER" id="PTHR37542:SF3">
    <property type="entry name" value="PRION-INHIBITION AND PROPAGATION HELO DOMAIN-CONTAINING PROTEIN"/>
    <property type="match status" value="1"/>
</dbReference>
<dbReference type="Gene3D" id="1.10.510.10">
    <property type="entry name" value="Transferase(Phosphotransferase) domain 1"/>
    <property type="match status" value="1"/>
</dbReference>
<dbReference type="GO" id="GO:0005524">
    <property type="term" value="F:ATP binding"/>
    <property type="evidence" value="ECO:0007669"/>
    <property type="project" value="InterPro"/>
</dbReference>
<keyword evidence="3" id="KW-1185">Reference proteome</keyword>
<dbReference type="AlphaFoldDB" id="A0A6A6X762"/>
<dbReference type="GO" id="GO:0004672">
    <property type="term" value="F:protein kinase activity"/>
    <property type="evidence" value="ECO:0007669"/>
    <property type="project" value="InterPro"/>
</dbReference>
<evidence type="ECO:0000259" key="1">
    <source>
        <dbReference type="PROSITE" id="PS50011"/>
    </source>
</evidence>
<protein>
    <recommendedName>
        <fullName evidence="1">Protein kinase domain-containing protein</fullName>
    </recommendedName>
</protein>
<name>A0A6A6X762_9PLEO</name>
<dbReference type="InterPro" id="IPR011009">
    <property type="entry name" value="Kinase-like_dom_sf"/>
</dbReference>
<dbReference type="PANTHER" id="PTHR37542">
    <property type="entry name" value="HELO DOMAIN-CONTAINING PROTEIN-RELATED"/>
    <property type="match status" value="1"/>
</dbReference>
<dbReference type="Gene3D" id="3.40.50.1460">
    <property type="match status" value="1"/>
</dbReference>
<proteinExistence type="predicted"/>
<dbReference type="Pfam" id="PF00656">
    <property type="entry name" value="Peptidase_C14"/>
    <property type="match status" value="1"/>
</dbReference>
<feature type="domain" description="Protein kinase" evidence="1">
    <location>
        <begin position="477"/>
        <end position="772"/>
    </location>
</feature>
<sequence length="781" mass="89036">MVGCLIFNEVRIVGLGALWGELSPLLLKESTDINRLIEEHHYTETKVLFVHWGAGDHVDAFREDSQRLQDLFLRLNYPFVKEYTIPEVNSEAELEREIWTHLNSFQNMQSVLILYYGGHGERGGRGRWVAHDEIGREPAIEWQSIQRRLSRFRGRLLVIIDACFAGSAMRSADDYKFSLCNMVGLQRSSRGEISVVPENVELWLATSFHGQTPLREPTFTQAIVRTLNSQLGSSGASITVSRAHKLMIEMGSGNELQCQPIYQPSENKYQKSIEIHHFDVASPPTVKHDPSTMIELRLKLNALDADTMPSLIQWLVAHPTNVISQECQNIETCIRAAHQYVSLDIPKPSSMASLTPFHNLSDSLKQRTFDAYHTLTQSAIGLLSVDGQASTVRSSPVNQSKTKIASRELEGAWTRFKTQMQQNILLGLDNNKEEAVLRMMEDPEMNKMGLSQILHMRLLAMRNDEHPAHILKPPTISGSAESVSEGSLIYLYDGIHAVEYKTYSKDIKEQARTIHERRIDRLAKVLKEASSQHDSTSPTEFLTLNCLGYFHEPTKYRFGLKFELPRRHNSTPESISLWRALKSGKKFRLPLQQRLSLARQIGQALLNWHLAGWHHQEISSRNILFFSTPRSPEPDFTTPYLCGFDFSRKSGTISLMKDAKDMEFSVYRHPERQFDTTSAHKLRHDIYSFGVVLLDLGLWDDPDESWKSSVKVKPVDESQAIIVYRKLRSFIGRLSFYVGGCYTQAVQNCLDDEQYSEASDRETTEIFINKVLNKLHNGEGL</sequence>
<dbReference type="Proteomes" id="UP000799757">
    <property type="component" value="Unassembled WGS sequence"/>
</dbReference>